<evidence type="ECO:0000256" key="8">
    <source>
        <dbReference type="SAM" id="Phobius"/>
    </source>
</evidence>
<dbReference type="InterPro" id="IPR009262">
    <property type="entry name" value="SLC35_F1/F2/F6"/>
</dbReference>
<feature type="compositionally biased region" description="Polar residues" evidence="7">
    <location>
        <begin position="1"/>
        <end position="13"/>
    </location>
</feature>
<gene>
    <name evidence="9" type="ORF">F8M41_016072</name>
</gene>
<comment type="similarity">
    <text evidence="2">Belongs to the SLC35F solute transporter family.</text>
</comment>
<reference evidence="9 10" key="1">
    <citation type="journal article" date="2019" name="Environ. Microbiol.">
        <title>At the nexus of three kingdoms: the genome of the mycorrhizal fungus Gigaspora margarita provides insights into plant, endobacterial and fungal interactions.</title>
        <authorList>
            <person name="Venice F."/>
            <person name="Ghignone S."/>
            <person name="Salvioli di Fossalunga A."/>
            <person name="Amselem J."/>
            <person name="Novero M."/>
            <person name="Xianan X."/>
            <person name="Sedzielewska Toro K."/>
            <person name="Morin E."/>
            <person name="Lipzen A."/>
            <person name="Grigoriev I.V."/>
            <person name="Henrissat B."/>
            <person name="Martin F.M."/>
            <person name="Bonfante P."/>
        </authorList>
    </citation>
    <scope>NUCLEOTIDE SEQUENCE [LARGE SCALE GENOMIC DNA]</scope>
    <source>
        <strain evidence="9 10">BEG34</strain>
    </source>
</reference>
<keyword evidence="3" id="KW-0813">Transport</keyword>
<evidence type="ECO:0000256" key="3">
    <source>
        <dbReference type="ARBA" id="ARBA00022448"/>
    </source>
</evidence>
<comment type="caution">
    <text evidence="9">The sequence shown here is derived from an EMBL/GenBank/DDBJ whole genome shotgun (WGS) entry which is preliminary data.</text>
</comment>
<name>A0A8H3WTB7_GIGMA</name>
<feature type="transmembrane region" description="Helical" evidence="8">
    <location>
        <begin position="320"/>
        <end position="337"/>
    </location>
</feature>
<dbReference type="PANTHER" id="PTHR14233">
    <property type="entry name" value="DUF914-RELATED"/>
    <property type="match status" value="1"/>
</dbReference>
<sequence length="390" mass="44235">MSTNFSSDHTPATPQYEHESPPKKFKWKNIDFSYLLSKDFILIFLLGQLLALCITTTIVANTKLQILFPGFNIPTTLSLFLYITLAIIYTPISIFKYGFGGYFKMLKGRWWKYFLLGLVDVEGNYFVNKGYVYTNPFSMTLLDAWATPVVVVLSLIFLKVRYHPTQYIGVIICLAGLGLVAYCDFQDENNTAAGLDPIKGDLFALLGATFYGISNVYEEYCVRKRPLHEVLGQLGFWGMVVSFIQIGAAERGEWQQLGSDSRMIGYIILYNFAMFLLYSLTPILFRLSSALFFNLALLSSDFYTYIFLSFVLFLSSPCQIYPAAFATVVVGLIIYYINPATKPKIKPDYEDDKHDGVNENGRDLESSYGVNNENDDEKRVNNTVEELVVS</sequence>
<feature type="transmembrane region" description="Helical" evidence="8">
    <location>
        <begin position="139"/>
        <end position="158"/>
    </location>
</feature>
<dbReference type="GO" id="GO:0022857">
    <property type="term" value="F:transmembrane transporter activity"/>
    <property type="evidence" value="ECO:0007669"/>
    <property type="project" value="InterPro"/>
</dbReference>
<evidence type="ECO:0000256" key="6">
    <source>
        <dbReference type="ARBA" id="ARBA00023136"/>
    </source>
</evidence>
<dbReference type="InterPro" id="IPR037185">
    <property type="entry name" value="EmrE-like"/>
</dbReference>
<proteinExistence type="inferred from homology"/>
<feature type="transmembrane region" description="Helical" evidence="8">
    <location>
        <begin position="230"/>
        <end position="248"/>
    </location>
</feature>
<feature type="transmembrane region" description="Helical" evidence="8">
    <location>
        <begin position="263"/>
        <end position="285"/>
    </location>
</feature>
<comment type="subcellular location">
    <subcellularLocation>
        <location evidence="1">Membrane</location>
        <topology evidence="1">Multi-pass membrane protein</topology>
    </subcellularLocation>
</comment>
<keyword evidence="5 8" id="KW-1133">Transmembrane helix</keyword>
<dbReference type="InterPro" id="IPR052221">
    <property type="entry name" value="SLC35F_Transporter"/>
</dbReference>
<evidence type="ECO:0000256" key="1">
    <source>
        <dbReference type="ARBA" id="ARBA00004141"/>
    </source>
</evidence>
<evidence type="ECO:0000256" key="7">
    <source>
        <dbReference type="SAM" id="MobiDB-lite"/>
    </source>
</evidence>
<feature type="transmembrane region" description="Helical" evidence="8">
    <location>
        <begin position="292"/>
        <end position="314"/>
    </location>
</feature>
<evidence type="ECO:0000313" key="10">
    <source>
        <dbReference type="Proteomes" id="UP000439903"/>
    </source>
</evidence>
<feature type="transmembrane region" description="Helical" evidence="8">
    <location>
        <begin position="40"/>
        <end position="59"/>
    </location>
</feature>
<dbReference type="PANTHER" id="PTHR14233:SF4">
    <property type="entry name" value="SOLUTE CARRIER FAMILY 35 MEMBER F2"/>
    <property type="match status" value="1"/>
</dbReference>
<accession>A0A8H3WTB7</accession>
<dbReference type="AlphaFoldDB" id="A0A8H3WTB7"/>
<feature type="compositionally biased region" description="Basic and acidic residues" evidence="7">
    <location>
        <begin position="347"/>
        <end position="365"/>
    </location>
</feature>
<evidence type="ECO:0000256" key="5">
    <source>
        <dbReference type="ARBA" id="ARBA00022989"/>
    </source>
</evidence>
<dbReference type="EMBL" id="WTPW01003430">
    <property type="protein sequence ID" value="KAF0342778.1"/>
    <property type="molecule type" value="Genomic_DNA"/>
</dbReference>
<dbReference type="GO" id="GO:0016020">
    <property type="term" value="C:membrane"/>
    <property type="evidence" value="ECO:0007669"/>
    <property type="project" value="UniProtKB-SubCell"/>
</dbReference>
<keyword evidence="10" id="KW-1185">Reference proteome</keyword>
<protein>
    <submittedName>
        <fullName evidence="9">DUF914-domain-containing protein</fullName>
    </submittedName>
</protein>
<dbReference type="SUPFAM" id="SSF103481">
    <property type="entry name" value="Multidrug resistance efflux transporter EmrE"/>
    <property type="match status" value="1"/>
</dbReference>
<keyword evidence="4 8" id="KW-0812">Transmembrane</keyword>
<keyword evidence="6 8" id="KW-0472">Membrane</keyword>
<feature type="transmembrane region" description="Helical" evidence="8">
    <location>
        <begin position="79"/>
        <end position="98"/>
    </location>
</feature>
<evidence type="ECO:0000256" key="4">
    <source>
        <dbReference type="ARBA" id="ARBA00022692"/>
    </source>
</evidence>
<feature type="transmembrane region" description="Helical" evidence="8">
    <location>
        <begin position="165"/>
        <end position="182"/>
    </location>
</feature>
<feature type="region of interest" description="Disordered" evidence="7">
    <location>
        <begin position="1"/>
        <end position="21"/>
    </location>
</feature>
<dbReference type="OrthoDB" id="429955at2759"/>
<organism evidence="9 10">
    <name type="scientific">Gigaspora margarita</name>
    <dbReference type="NCBI Taxonomy" id="4874"/>
    <lineage>
        <taxon>Eukaryota</taxon>
        <taxon>Fungi</taxon>
        <taxon>Fungi incertae sedis</taxon>
        <taxon>Mucoromycota</taxon>
        <taxon>Glomeromycotina</taxon>
        <taxon>Glomeromycetes</taxon>
        <taxon>Diversisporales</taxon>
        <taxon>Gigasporaceae</taxon>
        <taxon>Gigaspora</taxon>
    </lineage>
</organism>
<evidence type="ECO:0000313" key="9">
    <source>
        <dbReference type="EMBL" id="KAF0342778.1"/>
    </source>
</evidence>
<dbReference type="Pfam" id="PF06027">
    <property type="entry name" value="SLC35F"/>
    <property type="match status" value="1"/>
</dbReference>
<dbReference type="Proteomes" id="UP000439903">
    <property type="component" value="Unassembled WGS sequence"/>
</dbReference>
<evidence type="ECO:0000256" key="2">
    <source>
        <dbReference type="ARBA" id="ARBA00007863"/>
    </source>
</evidence>
<feature type="transmembrane region" description="Helical" evidence="8">
    <location>
        <begin position="202"/>
        <end position="218"/>
    </location>
</feature>
<feature type="region of interest" description="Disordered" evidence="7">
    <location>
        <begin position="347"/>
        <end position="376"/>
    </location>
</feature>